<dbReference type="EMBL" id="PYXZ01000003">
    <property type="protein sequence ID" value="PUA81214.1"/>
    <property type="molecule type" value="Genomic_DNA"/>
</dbReference>
<proteinExistence type="predicted"/>
<dbReference type="OrthoDB" id="5145222at2"/>
<comment type="caution">
    <text evidence="2">The sequence shown here is derived from an EMBL/GenBank/DDBJ whole genome shotgun (WGS) entry which is preliminary data.</text>
</comment>
<reference evidence="2 3" key="1">
    <citation type="submission" date="2018-03" db="EMBL/GenBank/DDBJ databases">
        <authorList>
            <person name="Keele B.F."/>
        </authorList>
    </citation>
    <scope>NUCLEOTIDE SEQUENCE [LARGE SCALE GENOMIC DNA]</scope>
    <source>
        <strain evidence="2 3">IB-3</strain>
    </source>
</reference>
<dbReference type="RefSeq" id="WP_108344155.1">
    <property type="nucleotide sequence ID" value="NZ_PYXZ01000003.1"/>
</dbReference>
<dbReference type="Proteomes" id="UP000244867">
    <property type="component" value="Unassembled WGS sequence"/>
</dbReference>
<keyword evidence="3" id="KW-1185">Reference proteome</keyword>
<accession>A0A2R7YY42</accession>
<dbReference type="AlphaFoldDB" id="A0A2R7YY42"/>
<sequence>MSRRLGTLTALVLAAAALATVPIAGPAEAAADCLSEPPAGLLQSGCDDTVPPETALTSASTQPNAAGWLAASTMTFTFAGAHTDADADALGFECRLDGPAQPHDWTSCTSPRTYSGLVDSDTAPYTFFVRAVDVADQAFTYRVLGADAEPGEDVDPTPATLTWGQDSTPPVGFVNPDTYDDETPQQPVVVGRTVPIRLNSNEAGAGFECELDGRATPCTPGAWQLTNASSGRHYFRARAVDKAGNPSAWSPTSEFFVPTDLRARRGWTIVKKSGAFDRTLVRSTTKGARLVLPKQRVGELRLYAPTGPAYGAVRVKVGATRWRVVDLSGRRAAQREIVVIDRYRGARTGKIVIEVLSRDKPVLLDAIVARTNVFQG</sequence>
<evidence type="ECO:0000313" key="2">
    <source>
        <dbReference type="EMBL" id="PUA81214.1"/>
    </source>
</evidence>
<organism evidence="2 3">
    <name type="scientific">Nocardioides currus</name>
    <dbReference type="NCBI Taxonomy" id="2133958"/>
    <lineage>
        <taxon>Bacteria</taxon>
        <taxon>Bacillati</taxon>
        <taxon>Actinomycetota</taxon>
        <taxon>Actinomycetes</taxon>
        <taxon>Propionibacteriales</taxon>
        <taxon>Nocardioidaceae</taxon>
        <taxon>Nocardioides</taxon>
    </lineage>
</organism>
<evidence type="ECO:0000313" key="3">
    <source>
        <dbReference type="Proteomes" id="UP000244867"/>
    </source>
</evidence>
<evidence type="ECO:0008006" key="4">
    <source>
        <dbReference type="Google" id="ProtNLM"/>
    </source>
</evidence>
<evidence type="ECO:0000256" key="1">
    <source>
        <dbReference type="SAM" id="SignalP"/>
    </source>
</evidence>
<gene>
    <name evidence="2" type="ORF">C7S10_09245</name>
</gene>
<feature type="chain" id="PRO_5015321961" description="Ig-like domain-containing protein" evidence="1">
    <location>
        <begin position="30"/>
        <end position="376"/>
    </location>
</feature>
<protein>
    <recommendedName>
        <fullName evidence="4">Ig-like domain-containing protein</fullName>
    </recommendedName>
</protein>
<keyword evidence="1" id="KW-0732">Signal</keyword>
<name>A0A2R7YY42_9ACTN</name>
<feature type="signal peptide" evidence="1">
    <location>
        <begin position="1"/>
        <end position="29"/>
    </location>
</feature>